<dbReference type="PANTHER" id="PTHR46118:SF4">
    <property type="entry name" value="PROTEIN ABHD11"/>
    <property type="match status" value="1"/>
</dbReference>
<dbReference type="OrthoDB" id="8119704at2759"/>
<dbReference type="GO" id="GO:0005739">
    <property type="term" value="C:mitochondrion"/>
    <property type="evidence" value="ECO:0007669"/>
    <property type="project" value="TreeGrafter"/>
</dbReference>
<dbReference type="Proteomes" id="UP000007801">
    <property type="component" value="Unassembled WGS sequence"/>
</dbReference>
<dbReference type="FunCoup" id="B3MKT9">
    <property type="interactions" value="1443"/>
</dbReference>
<comment type="similarity">
    <text evidence="1">Belongs to the AB hydrolase superfamily.</text>
</comment>
<dbReference type="GeneID" id="6502459"/>
<dbReference type="InParanoid" id="B3MKT9"/>
<evidence type="ECO:0000256" key="1">
    <source>
        <dbReference type="ARBA" id="ARBA00008645"/>
    </source>
</evidence>
<evidence type="ECO:0000256" key="8">
    <source>
        <dbReference type="ARBA" id="ARBA00048283"/>
    </source>
</evidence>
<comment type="catalytic activity">
    <reaction evidence="6">
        <text>a 1,3-diacyl-sn-glycerol + H2O = a 1-acyl-sn-glycerol + a fatty acid + H(+)</text>
        <dbReference type="Rhea" id="RHEA:38503"/>
        <dbReference type="ChEBI" id="CHEBI:15377"/>
        <dbReference type="ChEBI" id="CHEBI:15378"/>
        <dbReference type="ChEBI" id="CHEBI:28868"/>
        <dbReference type="ChEBI" id="CHEBI:64683"/>
        <dbReference type="ChEBI" id="CHEBI:77272"/>
    </reaction>
</comment>
<dbReference type="EMBL" id="CH902620">
    <property type="protein sequence ID" value="EDV31620.1"/>
    <property type="molecule type" value="Genomic_DNA"/>
</dbReference>
<dbReference type="PANTHER" id="PTHR46118">
    <property type="entry name" value="PROTEIN ABHD11"/>
    <property type="match status" value="1"/>
</dbReference>
<organism evidence="13 14">
    <name type="scientific">Drosophila ananassae</name>
    <name type="common">Fruit fly</name>
    <dbReference type="NCBI Taxonomy" id="7217"/>
    <lineage>
        <taxon>Eukaryota</taxon>
        <taxon>Metazoa</taxon>
        <taxon>Ecdysozoa</taxon>
        <taxon>Arthropoda</taxon>
        <taxon>Hexapoda</taxon>
        <taxon>Insecta</taxon>
        <taxon>Pterygota</taxon>
        <taxon>Neoptera</taxon>
        <taxon>Endopterygota</taxon>
        <taxon>Diptera</taxon>
        <taxon>Brachycera</taxon>
        <taxon>Muscomorpha</taxon>
        <taxon>Ephydroidea</taxon>
        <taxon>Drosophilidae</taxon>
        <taxon>Drosophila</taxon>
        <taxon>Sophophora</taxon>
    </lineage>
</organism>
<dbReference type="Pfam" id="PF00561">
    <property type="entry name" value="Abhydrolase_1"/>
    <property type="match status" value="1"/>
</dbReference>
<name>B3MKT9_DROAN</name>
<gene>
    <name evidence="13" type="primary">Dana\GF19711</name>
    <name evidence="13" type="synonym">dana_GLEANR_22116</name>
    <name evidence="13" type="ORF">GF19711</name>
</gene>
<accession>B3MKT9</accession>
<evidence type="ECO:0000313" key="14">
    <source>
        <dbReference type="Proteomes" id="UP000007801"/>
    </source>
</evidence>
<dbReference type="HOGENOM" id="CLU_020336_53_0_1"/>
<dbReference type="PhylomeDB" id="B3MKT9"/>
<dbReference type="Gene3D" id="3.40.50.1820">
    <property type="entry name" value="alpha/beta hydrolase"/>
    <property type="match status" value="1"/>
</dbReference>
<proteinExistence type="inferred from homology"/>
<evidence type="ECO:0000259" key="12">
    <source>
        <dbReference type="Pfam" id="PF00561"/>
    </source>
</evidence>
<evidence type="ECO:0000256" key="3">
    <source>
        <dbReference type="ARBA" id="ARBA00026104"/>
    </source>
</evidence>
<keyword evidence="14" id="KW-1185">Reference proteome</keyword>
<dbReference type="SUPFAM" id="SSF53474">
    <property type="entry name" value="alpha/beta-Hydrolases"/>
    <property type="match status" value="1"/>
</dbReference>
<protein>
    <recommendedName>
        <fullName evidence="7">sn-1-specific diacylglycerol lipase ABHD11</fullName>
        <ecNumber evidence="3">3.1.1.116</ecNumber>
    </recommendedName>
    <alternativeName>
        <fullName evidence="4">Alpha/beta hydrolase domain-containing protein 11</fullName>
    </alternativeName>
</protein>
<reference evidence="13 14" key="1">
    <citation type="journal article" date="2007" name="Nature">
        <title>Evolution of genes and genomes on the Drosophila phylogeny.</title>
        <authorList>
            <consortium name="Drosophila 12 Genomes Consortium"/>
            <person name="Clark A.G."/>
            <person name="Eisen M.B."/>
            <person name="Smith D.R."/>
            <person name="Bergman C.M."/>
            <person name="Oliver B."/>
            <person name="Markow T.A."/>
            <person name="Kaufman T.C."/>
            <person name="Kellis M."/>
            <person name="Gelbart W."/>
            <person name="Iyer V.N."/>
            <person name="Pollard D.A."/>
            <person name="Sackton T.B."/>
            <person name="Larracuente A.M."/>
            <person name="Singh N.D."/>
            <person name="Abad J.P."/>
            <person name="Abt D.N."/>
            <person name="Adryan B."/>
            <person name="Aguade M."/>
            <person name="Akashi H."/>
            <person name="Anderson W.W."/>
            <person name="Aquadro C.F."/>
            <person name="Ardell D.H."/>
            <person name="Arguello R."/>
            <person name="Artieri C.G."/>
            <person name="Barbash D.A."/>
            <person name="Barker D."/>
            <person name="Barsanti P."/>
            <person name="Batterham P."/>
            <person name="Batzoglou S."/>
            <person name="Begun D."/>
            <person name="Bhutkar A."/>
            <person name="Blanco E."/>
            <person name="Bosak S.A."/>
            <person name="Bradley R.K."/>
            <person name="Brand A.D."/>
            <person name="Brent M.R."/>
            <person name="Brooks A.N."/>
            <person name="Brown R.H."/>
            <person name="Butlin R.K."/>
            <person name="Caggese C."/>
            <person name="Calvi B.R."/>
            <person name="Bernardo de Carvalho A."/>
            <person name="Caspi A."/>
            <person name="Castrezana S."/>
            <person name="Celniker S.E."/>
            <person name="Chang J.L."/>
            <person name="Chapple C."/>
            <person name="Chatterji S."/>
            <person name="Chinwalla A."/>
            <person name="Civetta A."/>
            <person name="Clifton S.W."/>
            <person name="Comeron J.M."/>
            <person name="Costello J.C."/>
            <person name="Coyne J.A."/>
            <person name="Daub J."/>
            <person name="David R.G."/>
            <person name="Delcher A.L."/>
            <person name="Delehaunty K."/>
            <person name="Do C.B."/>
            <person name="Ebling H."/>
            <person name="Edwards K."/>
            <person name="Eickbush T."/>
            <person name="Evans J.D."/>
            <person name="Filipski A."/>
            <person name="Findeiss S."/>
            <person name="Freyhult E."/>
            <person name="Fulton L."/>
            <person name="Fulton R."/>
            <person name="Garcia A.C."/>
            <person name="Gardiner A."/>
            <person name="Garfield D.A."/>
            <person name="Garvin B.E."/>
            <person name="Gibson G."/>
            <person name="Gilbert D."/>
            <person name="Gnerre S."/>
            <person name="Godfrey J."/>
            <person name="Good R."/>
            <person name="Gotea V."/>
            <person name="Gravely B."/>
            <person name="Greenberg A.J."/>
            <person name="Griffiths-Jones S."/>
            <person name="Gross S."/>
            <person name="Guigo R."/>
            <person name="Gustafson E.A."/>
            <person name="Haerty W."/>
            <person name="Hahn M.W."/>
            <person name="Halligan D.L."/>
            <person name="Halpern A.L."/>
            <person name="Halter G.M."/>
            <person name="Han M.V."/>
            <person name="Heger A."/>
            <person name="Hillier L."/>
            <person name="Hinrichs A.S."/>
            <person name="Holmes I."/>
            <person name="Hoskins R.A."/>
            <person name="Hubisz M.J."/>
            <person name="Hultmark D."/>
            <person name="Huntley M.A."/>
            <person name="Jaffe D.B."/>
            <person name="Jagadeeshan S."/>
            <person name="Jeck W.R."/>
            <person name="Johnson J."/>
            <person name="Jones C.D."/>
            <person name="Jordan W.C."/>
            <person name="Karpen G.H."/>
            <person name="Kataoka E."/>
            <person name="Keightley P.D."/>
            <person name="Kheradpour P."/>
            <person name="Kirkness E.F."/>
            <person name="Koerich L.B."/>
            <person name="Kristiansen K."/>
            <person name="Kudrna D."/>
            <person name="Kulathinal R.J."/>
            <person name="Kumar S."/>
            <person name="Kwok R."/>
            <person name="Lander E."/>
            <person name="Langley C.H."/>
            <person name="Lapoint R."/>
            <person name="Lazzaro B.P."/>
            <person name="Lee S.J."/>
            <person name="Levesque L."/>
            <person name="Li R."/>
            <person name="Lin C.F."/>
            <person name="Lin M.F."/>
            <person name="Lindblad-Toh K."/>
            <person name="Llopart A."/>
            <person name="Long M."/>
            <person name="Low L."/>
            <person name="Lozovsky E."/>
            <person name="Lu J."/>
            <person name="Luo M."/>
            <person name="Machado C.A."/>
            <person name="Makalowski W."/>
            <person name="Marzo M."/>
            <person name="Matsuda M."/>
            <person name="Matzkin L."/>
            <person name="McAllister B."/>
            <person name="McBride C.S."/>
            <person name="McKernan B."/>
            <person name="McKernan K."/>
            <person name="Mendez-Lago M."/>
            <person name="Minx P."/>
            <person name="Mollenhauer M.U."/>
            <person name="Montooth K."/>
            <person name="Mount S.M."/>
            <person name="Mu X."/>
            <person name="Myers E."/>
            <person name="Negre B."/>
            <person name="Newfeld S."/>
            <person name="Nielsen R."/>
            <person name="Noor M.A."/>
            <person name="O'Grady P."/>
            <person name="Pachter L."/>
            <person name="Papaceit M."/>
            <person name="Parisi M.J."/>
            <person name="Parisi M."/>
            <person name="Parts L."/>
            <person name="Pedersen J.S."/>
            <person name="Pesole G."/>
            <person name="Phillippy A.M."/>
            <person name="Ponting C.P."/>
            <person name="Pop M."/>
            <person name="Porcelli D."/>
            <person name="Powell J.R."/>
            <person name="Prohaska S."/>
            <person name="Pruitt K."/>
            <person name="Puig M."/>
            <person name="Quesneville H."/>
            <person name="Ram K.R."/>
            <person name="Rand D."/>
            <person name="Rasmussen M.D."/>
            <person name="Reed L.K."/>
            <person name="Reenan R."/>
            <person name="Reily A."/>
            <person name="Remington K.A."/>
            <person name="Rieger T.T."/>
            <person name="Ritchie M.G."/>
            <person name="Robin C."/>
            <person name="Rogers Y.H."/>
            <person name="Rohde C."/>
            <person name="Rozas J."/>
            <person name="Rubenfield M.J."/>
            <person name="Ruiz A."/>
            <person name="Russo S."/>
            <person name="Salzberg S.L."/>
            <person name="Sanchez-Gracia A."/>
            <person name="Saranga D.J."/>
            <person name="Sato H."/>
            <person name="Schaeffer S.W."/>
            <person name="Schatz M.C."/>
            <person name="Schlenke T."/>
            <person name="Schwartz R."/>
            <person name="Segarra C."/>
            <person name="Singh R.S."/>
            <person name="Sirot L."/>
            <person name="Sirota M."/>
            <person name="Sisneros N.B."/>
            <person name="Smith C.D."/>
            <person name="Smith T.F."/>
            <person name="Spieth J."/>
            <person name="Stage D.E."/>
            <person name="Stark A."/>
            <person name="Stephan W."/>
            <person name="Strausberg R.L."/>
            <person name="Strempel S."/>
            <person name="Sturgill D."/>
            <person name="Sutton G."/>
            <person name="Sutton G.G."/>
            <person name="Tao W."/>
            <person name="Teichmann S."/>
            <person name="Tobari Y.N."/>
            <person name="Tomimura Y."/>
            <person name="Tsolas J.M."/>
            <person name="Valente V.L."/>
            <person name="Venter E."/>
            <person name="Venter J.C."/>
            <person name="Vicario S."/>
            <person name="Vieira F.G."/>
            <person name="Vilella A.J."/>
            <person name="Villasante A."/>
            <person name="Walenz B."/>
            <person name="Wang J."/>
            <person name="Wasserman M."/>
            <person name="Watts T."/>
            <person name="Wilson D."/>
            <person name="Wilson R.K."/>
            <person name="Wing R.A."/>
            <person name="Wolfner M.F."/>
            <person name="Wong A."/>
            <person name="Wong G.K."/>
            <person name="Wu C.I."/>
            <person name="Wu G."/>
            <person name="Yamamoto D."/>
            <person name="Yang H.P."/>
            <person name="Yang S.P."/>
            <person name="Yorke J.A."/>
            <person name="Yoshida K."/>
            <person name="Zdobnov E."/>
            <person name="Zhang P."/>
            <person name="Zhang Y."/>
            <person name="Zimin A.V."/>
            <person name="Baldwin J."/>
            <person name="Abdouelleil A."/>
            <person name="Abdulkadir J."/>
            <person name="Abebe A."/>
            <person name="Abera B."/>
            <person name="Abreu J."/>
            <person name="Acer S.C."/>
            <person name="Aftuck L."/>
            <person name="Alexander A."/>
            <person name="An P."/>
            <person name="Anderson E."/>
            <person name="Anderson S."/>
            <person name="Arachi H."/>
            <person name="Azer M."/>
            <person name="Bachantsang P."/>
            <person name="Barry A."/>
            <person name="Bayul T."/>
            <person name="Berlin A."/>
            <person name="Bessette D."/>
            <person name="Bloom T."/>
            <person name="Blye J."/>
            <person name="Boguslavskiy L."/>
            <person name="Bonnet C."/>
            <person name="Boukhgalter B."/>
            <person name="Bourzgui I."/>
            <person name="Brown A."/>
            <person name="Cahill P."/>
            <person name="Channer S."/>
            <person name="Cheshatsang Y."/>
            <person name="Chuda L."/>
            <person name="Citroen M."/>
            <person name="Collymore A."/>
            <person name="Cooke P."/>
            <person name="Costello M."/>
            <person name="D'Aco K."/>
            <person name="Daza R."/>
            <person name="De Haan G."/>
            <person name="DeGray S."/>
            <person name="DeMaso C."/>
            <person name="Dhargay N."/>
            <person name="Dooley K."/>
            <person name="Dooley E."/>
            <person name="Doricent M."/>
            <person name="Dorje P."/>
            <person name="Dorjee K."/>
            <person name="Dupes A."/>
            <person name="Elong R."/>
            <person name="Falk J."/>
            <person name="Farina A."/>
            <person name="Faro S."/>
            <person name="Ferguson D."/>
            <person name="Fisher S."/>
            <person name="Foley C.D."/>
            <person name="Franke A."/>
            <person name="Friedrich D."/>
            <person name="Gadbois L."/>
            <person name="Gearin G."/>
            <person name="Gearin C.R."/>
            <person name="Giannoukos G."/>
            <person name="Goode T."/>
            <person name="Graham J."/>
            <person name="Grandbois E."/>
            <person name="Grewal S."/>
            <person name="Gyaltsen K."/>
            <person name="Hafez N."/>
            <person name="Hagos B."/>
            <person name="Hall J."/>
            <person name="Henson C."/>
            <person name="Hollinger A."/>
            <person name="Honan T."/>
            <person name="Huard M.D."/>
            <person name="Hughes L."/>
            <person name="Hurhula B."/>
            <person name="Husby M.E."/>
            <person name="Kamat A."/>
            <person name="Kanga B."/>
            <person name="Kashin S."/>
            <person name="Khazanovich D."/>
            <person name="Kisner P."/>
            <person name="Lance K."/>
            <person name="Lara M."/>
            <person name="Lee W."/>
            <person name="Lennon N."/>
            <person name="Letendre F."/>
            <person name="LeVine R."/>
            <person name="Lipovsky A."/>
            <person name="Liu X."/>
            <person name="Liu J."/>
            <person name="Liu S."/>
            <person name="Lokyitsang T."/>
            <person name="Lokyitsang Y."/>
            <person name="Lubonja R."/>
            <person name="Lui A."/>
            <person name="MacDonald P."/>
            <person name="Magnisalis V."/>
            <person name="Maru K."/>
            <person name="Matthews C."/>
            <person name="McCusker W."/>
            <person name="McDonough S."/>
            <person name="Mehta T."/>
            <person name="Meldrim J."/>
            <person name="Meneus L."/>
            <person name="Mihai O."/>
            <person name="Mihalev A."/>
            <person name="Mihova T."/>
            <person name="Mittelman R."/>
            <person name="Mlenga V."/>
            <person name="Montmayeur A."/>
            <person name="Mulrain L."/>
            <person name="Navidi A."/>
            <person name="Naylor J."/>
            <person name="Negash T."/>
            <person name="Nguyen T."/>
            <person name="Nguyen N."/>
            <person name="Nicol R."/>
            <person name="Norbu C."/>
            <person name="Norbu N."/>
            <person name="Novod N."/>
            <person name="O'Neill B."/>
            <person name="Osman S."/>
            <person name="Markiewicz E."/>
            <person name="Oyono O.L."/>
            <person name="Patti C."/>
            <person name="Phunkhang P."/>
            <person name="Pierre F."/>
            <person name="Priest M."/>
            <person name="Raghuraman S."/>
            <person name="Rege F."/>
            <person name="Reyes R."/>
            <person name="Rise C."/>
            <person name="Rogov P."/>
            <person name="Ross K."/>
            <person name="Ryan E."/>
            <person name="Settipalli S."/>
            <person name="Shea T."/>
            <person name="Sherpa N."/>
            <person name="Shi L."/>
            <person name="Shih D."/>
            <person name="Sparrow T."/>
            <person name="Spaulding J."/>
            <person name="Stalker J."/>
            <person name="Stange-Thomann N."/>
            <person name="Stavropoulos S."/>
            <person name="Stone C."/>
            <person name="Strader C."/>
            <person name="Tesfaye S."/>
            <person name="Thomson T."/>
            <person name="Thoulutsang Y."/>
            <person name="Thoulutsang D."/>
            <person name="Topham K."/>
            <person name="Topping I."/>
            <person name="Tsamla T."/>
            <person name="Vassiliev H."/>
            <person name="Vo A."/>
            <person name="Wangchuk T."/>
            <person name="Wangdi T."/>
            <person name="Weiand M."/>
            <person name="Wilkinson J."/>
            <person name="Wilson A."/>
            <person name="Yadav S."/>
            <person name="Young G."/>
            <person name="Yu Q."/>
            <person name="Zembek L."/>
            <person name="Zhong D."/>
            <person name="Zimmer A."/>
            <person name="Zwirko Z."/>
            <person name="Jaffe D.B."/>
            <person name="Alvarez P."/>
            <person name="Brockman W."/>
            <person name="Butler J."/>
            <person name="Chin C."/>
            <person name="Gnerre S."/>
            <person name="Grabherr M."/>
            <person name="Kleber M."/>
            <person name="Mauceli E."/>
            <person name="MacCallum I."/>
        </authorList>
    </citation>
    <scope>NUCLEOTIDE SEQUENCE [LARGE SCALE GENOMIC DNA]</scope>
    <source>
        <strain evidence="14">Tucson 14024-0371.13</strain>
    </source>
</reference>
<dbReference type="KEGG" id="dan:6502459"/>
<dbReference type="AlphaFoldDB" id="B3MKT9"/>
<sequence>MPLQGNFLSSLLARTAARKLHPTLGFLVQRSYSSEPVDLSFDVYPGESPTKPPLVILHGLFGSKQNWRGVSKALERTNPRKIYAIDARNHGDSPHTQVHDSTSMSADVRHFLEMREQPIAACLGHSMGGRTMMHFARENPKMVERLIVADISPIALPRSTKEMKLIFDAMLNLAIPSTLSMSEGRKLARNHLMEELDTGTVDFIMLNLRKNSETGEFSWACNAEVLSQFTGRIDEYLSKGDQLPPYTGPTTFICGSRSPYMKEEHWPQILEIFPNAEIHWLDAGHLVHFERPHEFLQLVTEFLNRT</sequence>
<dbReference type="OMA" id="FLGMSDN"/>
<evidence type="ECO:0000313" key="13">
    <source>
        <dbReference type="EMBL" id="EDV31620.1"/>
    </source>
</evidence>
<evidence type="ECO:0000256" key="9">
    <source>
        <dbReference type="ARBA" id="ARBA00048504"/>
    </source>
</evidence>
<evidence type="ECO:0000256" key="10">
    <source>
        <dbReference type="ARBA" id="ARBA00048513"/>
    </source>
</evidence>
<feature type="domain" description="AB hydrolase-1" evidence="12">
    <location>
        <begin position="52"/>
        <end position="292"/>
    </location>
</feature>
<comment type="catalytic activity">
    <reaction evidence="10">
        <text>1-octadecanoyl-2-(9Z-octadecenoyl)-sn-glycerol + H2O = 2-(9Z-octadecenoyl)-glycerol + octadecanoate + H(+)</text>
        <dbReference type="Rhea" id="RHEA:77103"/>
        <dbReference type="ChEBI" id="CHEBI:15377"/>
        <dbReference type="ChEBI" id="CHEBI:15378"/>
        <dbReference type="ChEBI" id="CHEBI:25629"/>
        <dbReference type="ChEBI" id="CHEBI:73990"/>
        <dbReference type="ChEBI" id="CHEBI:75468"/>
    </reaction>
</comment>
<comment type="catalytic activity">
    <reaction evidence="9">
        <text>1,2-didecanoylglycerol + H2O = decanoylglycerol + decanoate + H(+)</text>
        <dbReference type="Rhea" id="RHEA:48596"/>
        <dbReference type="ChEBI" id="CHEBI:11152"/>
        <dbReference type="ChEBI" id="CHEBI:15377"/>
        <dbReference type="ChEBI" id="CHEBI:15378"/>
        <dbReference type="ChEBI" id="CHEBI:27689"/>
        <dbReference type="ChEBI" id="CHEBI:90605"/>
    </reaction>
</comment>
<evidence type="ECO:0000256" key="11">
    <source>
        <dbReference type="ARBA" id="ARBA00048919"/>
    </source>
</evidence>
<dbReference type="STRING" id="7217.B3MKT9"/>
<comment type="catalytic activity">
    <reaction evidence="11">
        <text>1-octadecanoyl-2-(5Z,8Z,11Z,14Z-eicosatetraenoyl)-sn-glycerol + H2O = 2-(5Z,8Z,11Z,14Z-eicosatetraenoyl)-glycerol + octadecanoate + H(+)</text>
        <dbReference type="Rhea" id="RHEA:38507"/>
        <dbReference type="ChEBI" id="CHEBI:15377"/>
        <dbReference type="ChEBI" id="CHEBI:15378"/>
        <dbReference type="ChEBI" id="CHEBI:25629"/>
        <dbReference type="ChEBI" id="CHEBI:52392"/>
        <dbReference type="ChEBI" id="CHEBI:75728"/>
    </reaction>
</comment>
<dbReference type="SMR" id="B3MKT9"/>
<keyword evidence="2" id="KW-0378">Hydrolase</keyword>
<evidence type="ECO:0000256" key="4">
    <source>
        <dbReference type="ARBA" id="ARBA00042703"/>
    </source>
</evidence>
<dbReference type="GO" id="GO:0052689">
    <property type="term" value="F:carboxylic ester hydrolase activity"/>
    <property type="evidence" value="ECO:0007669"/>
    <property type="project" value="TreeGrafter"/>
</dbReference>
<dbReference type="eggNOG" id="KOG2382">
    <property type="taxonomic scope" value="Eukaryota"/>
</dbReference>
<dbReference type="InterPro" id="IPR029058">
    <property type="entry name" value="AB_hydrolase_fold"/>
</dbReference>
<evidence type="ECO:0000256" key="5">
    <source>
        <dbReference type="ARBA" id="ARBA00043667"/>
    </source>
</evidence>
<comment type="catalytic activity">
    <reaction evidence="5">
        <text>a 1,2-diacyl-sn-glycerol + H2O = a 2-acylglycerol + a fatty acid + H(+)</text>
        <dbReference type="Rhea" id="RHEA:33275"/>
        <dbReference type="ChEBI" id="CHEBI:15377"/>
        <dbReference type="ChEBI" id="CHEBI:15378"/>
        <dbReference type="ChEBI" id="CHEBI:17389"/>
        <dbReference type="ChEBI" id="CHEBI:17815"/>
        <dbReference type="ChEBI" id="CHEBI:28868"/>
        <dbReference type="EC" id="3.1.1.116"/>
    </reaction>
</comment>
<comment type="catalytic activity">
    <reaction evidence="8">
        <text>1-octadecanoyl-2-(4Z,7Z,10Z,13Z,16Z,19Z-docosahexaenoyl)-sn-glycerol + H2O = 2-(4Z,7Z,10Z,13Z,16Z,19Z-docosahexaenoyl)-glycerol + octadecanoate + H(+)</text>
        <dbReference type="Rhea" id="RHEA:77107"/>
        <dbReference type="ChEBI" id="CHEBI:15377"/>
        <dbReference type="ChEBI" id="CHEBI:15378"/>
        <dbReference type="ChEBI" id="CHEBI:25629"/>
        <dbReference type="ChEBI" id="CHEBI:77129"/>
        <dbReference type="ChEBI" id="CHEBI:186738"/>
    </reaction>
</comment>
<dbReference type="EC" id="3.1.1.116" evidence="3"/>
<evidence type="ECO:0000256" key="7">
    <source>
        <dbReference type="ARBA" id="ARBA00044064"/>
    </source>
</evidence>
<evidence type="ECO:0000256" key="6">
    <source>
        <dbReference type="ARBA" id="ARBA00043742"/>
    </source>
</evidence>
<dbReference type="InterPro" id="IPR000073">
    <property type="entry name" value="AB_hydrolase_1"/>
</dbReference>
<evidence type="ECO:0000256" key="2">
    <source>
        <dbReference type="ARBA" id="ARBA00022801"/>
    </source>
</evidence>